<dbReference type="PROSITE" id="PS50883">
    <property type="entry name" value="EAL"/>
    <property type="match status" value="1"/>
</dbReference>
<accession>A0ABT0RLZ2</accession>
<reference evidence="5" key="1">
    <citation type="submission" date="2022-05" db="EMBL/GenBank/DDBJ databases">
        <authorList>
            <person name="Jo J.-H."/>
            <person name="Im W.-T."/>
        </authorList>
    </citation>
    <scope>NUCLEOTIDE SEQUENCE</scope>
    <source>
        <strain evidence="5">SE158</strain>
    </source>
</reference>
<evidence type="ECO:0000256" key="1">
    <source>
        <dbReference type="SAM" id="MobiDB-lite"/>
    </source>
</evidence>
<feature type="transmembrane region" description="Helical" evidence="2">
    <location>
        <begin position="46"/>
        <end position="68"/>
    </location>
</feature>
<evidence type="ECO:0000256" key="2">
    <source>
        <dbReference type="SAM" id="Phobius"/>
    </source>
</evidence>
<evidence type="ECO:0000313" key="6">
    <source>
        <dbReference type="Proteomes" id="UP001165363"/>
    </source>
</evidence>
<feature type="domain" description="GGDEF" evidence="4">
    <location>
        <begin position="119"/>
        <end position="250"/>
    </location>
</feature>
<dbReference type="NCBIfam" id="TIGR00254">
    <property type="entry name" value="GGDEF"/>
    <property type="match status" value="1"/>
</dbReference>
<evidence type="ECO:0000259" key="4">
    <source>
        <dbReference type="PROSITE" id="PS50887"/>
    </source>
</evidence>
<evidence type="ECO:0000313" key="5">
    <source>
        <dbReference type="EMBL" id="MCL6683664.1"/>
    </source>
</evidence>
<dbReference type="EMBL" id="JAMGBD010000001">
    <property type="protein sequence ID" value="MCL6683664.1"/>
    <property type="molecule type" value="Genomic_DNA"/>
</dbReference>
<dbReference type="Pfam" id="PF00990">
    <property type="entry name" value="GGDEF"/>
    <property type="match status" value="1"/>
</dbReference>
<dbReference type="InterPro" id="IPR029787">
    <property type="entry name" value="Nucleotide_cyclase"/>
</dbReference>
<feature type="compositionally biased region" description="Basic and acidic residues" evidence="1">
    <location>
        <begin position="521"/>
        <end position="531"/>
    </location>
</feature>
<dbReference type="CDD" id="cd01948">
    <property type="entry name" value="EAL"/>
    <property type="match status" value="1"/>
</dbReference>
<keyword evidence="6" id="KW-1185">Reference proteome</keyword>
<dbReference type="InterPro" id="IPR052155">
    <property type="entry name" value="Biofilm_reg_signaling"/>
</dbReference>
<feature type="transmembrane region" description="Helical" evidence="2">
    <location>
        <begin position="12"/>
        <end position="34"/>
    </location>
</feature>
<protein>
    <submittedName>
        <fullName evidence="5">EAL domain-containing protein</fullName>
    </submittedName>
</protein>
<dbReference type="Pfam" id="PF00563">
    <property type="entry name" value="EAL"/>
    <property type="match status" value="1"/>
</dbReference>
<dbReference type="InterPro" id="IPR001633">
    <property type="entry name" value="EAL_dom"/>
</dbReference>
<dbReference type="PROSITE" id="PS50887">
    <property type="entry name" value="GGDEF"/>
    <property type="match status" value="1"/>
</dbReference>
<gene>
    <name evidence="5" type="ORF">LZ536_07100</name>
</gene>
<keyword evidence="2" id="KW-0812">Transmembrane</keyword>
<keyword evidence="2" id="KW-1133">Transmembrane helix</keyword>
<keyword evidence="2" id="KW-0472">Membrane</keyword>
<dbReference type="PANTHER" id="PTHR44757:SF2">
    <property type="entry name" value="BIOFILM ARCHITECTURE MAINTENANCE PROTEIN MBAA"/>
    <property type="match status" value="1"/>
</dbReference>
<dbReference type="InterPro" id="IPR035919">
    <property type="entry name" value="EAL_sf"/>
</dbReference>
<name>A0ABT0RLZ2_9SPHN</name>
<dbReference type="Gene3D" id="3.20.20.450">
    <property type="entry name" value="EAL domain"/>
    <property type="match status" value="1"/>
</dbReference>
<dbReference type="SUPFAM" id="SSF55073">
    <property type="entry name" value="Nucleotide cyclase"/>
    <property type="match status" value="1"/>
</dbReference>
<dbReference type="Gene3D" id="3.30.70.270">
    <property type="match status" value="1"/>
</dbReference>
<dbReference type="SMART" id="SM00052">
    <property type="entry name" value="EAL"/>
    <property type="match status" value="1"/>
</dbReference>
<dbReference type="InterPro" id="IPR043128">
    <property type="entry name" value="Rev_trsase/Diguanyl_cyclase"/>
</dbReference>
<dbReference type="RefSeq" id="WP_249847710.1">
    <property type="nucleotide sequence ID" value="NZ_JAMGBD010000001.1"/>
</dbReference>
<dbReference type="Proteomes" id="UP001165363">
    <property type="component" value="Unassembled WGS sequence"/>
</dbReference>
<dbReference type="SMART" id="SM00267">
    <property type="entry name" value="GGDEF"/>
    <property type="match status" value="1"/>
</dbReference>
<organism evidence="5 6">
    <name type="scientific">Sphingomonas alba</name>
    <dbReference type="NCBI Taxonomy" id="2908208"/>
    <lineage>
        <taxon>Bacteria</taxon>
        <taxon>Pseudomonadati</taxon>
        <taxon>Pseudomonadota</taxon>
        <taxon>Alphaproteobacteria</taxon>
        <taxon>Sphingomonadales</taxon>
        <taxon>Sphingomonadaceae</taxon>
        <taxon>Sphingomonas</taxon>
    </lineage>
</organism>
<feature type="region of interest" description="Disordered" evidence="1">
    <location>
        <begin position="509"/>
        <end position="531"/>
    </location>
</feature>
<dbReference type="CDD" id="cd01949">
    <property type="entry name" value="GGDEF"/>
    <property type="match status" value="1"/>
</dbReference>
<sequence>MRNGPKRSDSIQVASSHLITTCATLAAIILFVVLGVRVVPSSFGSAVPPSGSLIAAFLLNIAIILFGWRRAKELAQAMAALAHAEQEAHRNAYVDCVTGLANRRALAKALAEKLRTSPVNGAITLIDLDHFKKVNDLHGHSAGDDLLNHVGKLLDDIAPKDSVVARLGGDEFALLMPVADAKDAEERVGAILQSLSAPIDVGAFHAHLSASAGLAMLVEGQSAEDMLRRADIAMYSAKRAGRNTLRWFDSDQEAEIKERAILEDEIRQGIDGDEFLPFFQPLINLETGETSGFEVLARWRSPRRGLVEPVDFIAICEASGMIAALSMNVMRKALIEAKDWPAHLKIAVNISPVQFRDPQLAERILKLLTETGFPARRLELEITEGSLIEHPEQAITVVQSLKNNGISIALDDFGTGYASLTQLQALPFDRIKIDKSFVATIGESEQSAAIVRTIASLGKLLCVPITAEGVESETIRQQLADAGCQDAQGWLFGRAVSAQFVRDHFDLPAEGSEGPLDPLDTIDHERRDGDRRAAARARLAAGRKW</sequence>
<comment type="caution">
    <text evidence="5">The sequence shown here is derived from an EMBL/GenBank/DDBJ whole genome shotgun (WGS) entry which is preliminary data.</text>
</comment>
<dbReference type="SUPFAM" id="SSF141868">
    <property type="entry name" value="EAL domain-like"/>
    <property type="match status" value="1"/>
</dbReference>
<feature type="domain" description="EAL" evidence="3">
    <location>
        <begin position="259"/>
        <end position="509"/>
    </location>
</feature>
<dbReference type="PANTHER" id="PTHR44757">
    <property type="entry name" value="DIGUANYLATE CYCLASE DGCP"/>
    <property type="match status" value="1"/>
</dbReference>
<evidence type="ECO:0000259" key="3">
    <source>
        <dbReference type="PROSITE" id="PS50883"/>
    </source>
</evidence>
<proteinExistence type="predicted"/>
<dbReference type="InterPro" id="IPR000160">
    <property type="entry name" value="GGDEF_dom"/>
</dbReference>